<dbReference type="FunCoup" id="G3ASC6">
    <property type="interactions" value="9"/>
</dbReference>
<keyword evidence="2" id="KW-1133">Transmembrane helix</keyword>
<dbReference type="KEGG" id="spaa:SPAPADRAFT_62534"/>
<dbReference type="GO" id="GO:0005886">
    <property type="term" value="C:plasma membrane"/>
    <property type="evidence" value="ECO:0007669"/>
    <property type="project" value="InterPro"/>
</dbReference>
<dbReference type="GO" id="GO:0031505">
    <property type="term" value="P:fungal-type cell wall organization"/>
    <property type="evidence" value="ECO:0007669"/>
    <property type="project" value="TreeGrafter"/>
</dbReference>
<feature type="region of interest" description="Disordered" evidence="1">
    <location>
        <begin position="451"/>
        <end position="473"/>
    </location>
</feature>
<protein>
    <submittedName>
        <fullName evidence="3">Uncharacterized protein</fullName>
    </submittedName>
</protein>
<dbReference type="PANTHER" id="PTHR28019">
    <property type="entry name" value="CELL MEMBRANE PROTEIN YLR413W-RELATED"/>
    <property type="match status" value="1"/>
</dbReference>
<keyword evidence="2" id="KW-0472">Membrane</keyword>
<evidence type="ECO:0000313" key="4">
    <source>
        <dbReference type="Proteomes" id="UP000000709"/>
    </source>
</evidence>
<dbReference type="OrthoDB" id="4062523at2759"/>
<evidence type="ECO:0000256" key="2">
    <source>
        <dbReference type="SAM" id="Phobius"/>
    </source>
</evidence>
<dbReference type="STRING" id="619300.G3ASC6"/>
<dbReference type="GO" id="GO:0051285">
    <property type="term" value="C:cell cortex of cell tip"/>
    <property type="evidence" value="ECO:0007669"/>
    <property type="project" value="TreeGrafter"/>
</dbReference>
<accession>G3ASC6</accession>
<evidence type="ECO:0000313" key="3">
    <source>
        <dbReference type="EMBL" id="EGW30666.1"/>
    </source>
</evidence>
<keyword evidence="2" id="KW-0812">Transmembrane</keyword>
<dbReference type="Pfam" id="PF06687">
    <property type="entry name" value="SUR7"/>
    <property type="match status" value="1"/>
</dbReference>
<feature type="non-terminal residue" evidence="3">
    <location>
        <position position="488"/>
    </location>
</feature>
<organism evidence="4">
    <name type="scientific">Spathaspora passalidarum (strain NRRL Y-27907 / 11-Y1)</name>
    <dbReference type="NCBI Taxonomy" id="619300"/>
    <lineage>
        <taxon>Eukaryota</taxon>
        <taxon>Fungi</taxon>
        <taxon>Dikarya</taxon>
        <taxon>Ascomycota</taxon>
        <taxon>Saccharomycotina</taxon>
        <taxon>Pichiomycetes</taxon>
        <taxon>Debaryomycetaceae</taxon>
        <taxon>Spathaspora</taxon>
    </lineage>
</organism>
<dbReference type="InterPro" id="IPR009571">
    <property type="entry name" value="SUR7/Rim9-like_fungi"/>
</dbReference>
<sequence>MVSWKNISYNLSSPFRNLTTQERVLQCIRLFCALSVVAYCLACVLAPLFNKSTYIARINCSQLDVSHGFFQLLRQSVAANSPDFSDQDTDDEGDFNIDSGIAGDTFSNSEIALLSQYAKKKVAGAPQYIIVTLWSWCSGNNQSTTPPSTENTSKIINYKDVLTCHKSKDVFNYLQELEDIGLGAILAYAYNTNDYSTNKYLDKMEARHTRFKLVIPAIVFTCISQFVLLFMMLVIYTNRGGEPDLSKIPSWILHCMACISLASFISVFVCSVVITSLLANTRREISGSLASFGITFHFGPTWITLLYLGVAFALISMCAWVLPMWCANPEAHEEEVFKFISSKENLVLEKPRKQRKNWRLAGIRIGTNPDHENLNSETHHDTRPALPVKEQEVKQEQELRKLGQSISKRPSVRQTVPRCVRVSNPFVASGAYQEEVYDGYASSGPPAVVEDMGRTGSLKNPFADEQPSLNGRPFSFLADEEMQLLDNS</sequence>
<reference evidence="3 4" key="1">
    <citation type="journal article" date="2011" name="Proc. Natl. Acad. Sci. U.S.A.">
        <title>Comparative genomics of xylose-fermenting fungi for enhanced biofuel production.</title>
        <authorList>
            <person name="Wohlbach D.J."/>
            <person name="Kuo A."/>
            <person name="Sato T.K."/>
            <person name="Potts K.M."/>
            <person name="Salamov A.A."/>
            <person name="LaButti K.M."/>
            <person name="Sun H."/>
            <person name="Clum A."/>
            <person name="Pangilinan J.L."/>
            <person name="Lindquist E.A."/>
            <person name="Lucas S."/>
            <person name="Lapidus A."/>
            <person name="Jin M."/>
            <person name="Gunawan C."/>
            <person name="Balan V."/>
            <person name="Dale B.E."/>
            <person name="Jeffries T.W."/>
            <person name="Zinkel R."/>
            <person name="Barry K.W."/>
            <person name="Grigoriev I.V."/>
            <person name="Gasch A.P."/>
        </authorList>
    </citation>
    <scope>NUCLEOTIDE SEQUENCE [LARGE SCALE GENOMIC DNA]</scope>
    <source>
        <strain evidence="4">NRRL Y-27907 / 11-Y1</strain>
    </source>
</reference>
<dbReference type="RefSeq" id="XP_007376699.1">
    <property type="nucleotide sequence ID" value="XM_007376637.1"/>
</dbReference>
<dbReference type="OMA" id="WSGLEWC"/>
<keyword evidence="4" id="KW-1185">Reference proteome</keyword>
<dbReference type="EMBL" id="GL996504">
    <property type="protein sequence ID" value="EGW30666.1"/>
    <property type="molecule type" value="Genomic_DNA"/>
</dbReference>
<dbReference type="GeneID" id="18874365"/>
<dbReference type="Proteomes" id="UP000000709">
    <property type="component" value="Unassembled WGS sequence"/>
</dbReference>
<feature type="transmembrane region" description="Helical" evidence="2">
    <location>
        <begin position="251"/>
        <end position="279"/>
    </location>
</feature>
<feature type="transmembrane region" description="Helical" evidence="2">
    <location>
        <begin position="300"/>
        <end position="322"/>
    </location>
</feature>
<feature type="transmembrane region" description="Helical" evidence="2">
    <location>
        <begin position="213"/>
        <end position="236"/>
    </location>
</feature>
<dbReference type="eggNOG" id="ENOG502R7IE">
    <property type="taxonomic scope" value="Eukaryota"/>
</dbReference>
<dbReference type="PANTHER" id="PTHR28019:SF6">
    <property type="entry name" value="PROTEIN ECM7"/>
    <property type="match status" value="1"/>
</dbReference>
<name>G3ASC6_SPAPN</name>
<evidence type="ECO:0000256" key="1">
    <source>
        <dbReference type="SAM" id="MobiDB-lite"/>
    </source>
</evidence>
<dbReference type="HOGENOM" id="CLU_042615_1_0_1"/>
<gene>
    <name evidence="3" type="ORF">SPAPADRAFT_62534</name>
</gene>
<feature type="transmembrane region" description="Helical" evidence="2">
    <location>
        <begin position="28"/>
        <end position="49"/>
    </location>
</feature>
<dbReference type="AlphaFoldDB" id="G3ASC6"/>
<dbReference type="InterPro" id="IPR052413">
    <property type="entry name" value="SUR7_domain"/>
</dbReference>
<proteinExistence type="predicted"/>
<dbReference type="InParanoid" id="G3ASC6"/>